<evidence type="ECO:0000313" key="2">
    <source>
        <dbReference type="Proteomes" id="UP000435910"/>
    </source>
</evidence>
<comment type="caution">
    <text evidence="1">The sequence shown here is derived from an EMBL/GenBank/DDBJ whole genome shotgun (WGS) entry which is preliminary data.</text>
</comment>
<protein>
    <submittedName>
        <fullName evidence="1">Uncharacterized protein</fullName>
    </submittedName>
</protein>
<name>A0A8B5YG82_BACLI</name>
<accession>A0A8B5YG82</accession>
<organism evidence="1 2">
    <name type="scientific">Bacillus licheniformis</name>
    <dbReference type="NCBI Taxonomy" id="1402"/>
    <lineage>
        <taxon>Bacteria</taxon>
        <taxon>Bacillati</taxon>
        <taxon>Bacillota</taxon>
        <taxon>Bacilli</taxon>
        <taxon>Bacillales</taxon>
        <taxon>Bacillaceae</taxon>
        <taxon>Bacillus</taxon>
    </lineage>
</organism>
<proteinExistence type="predicted"/>
<dbReference type="AlphaFoldDB" id="A0A8B5YG82"/>
<evidence type="ECO:0000313" key="1">
    <source>
        <dbReference type="EMBL" id="TWL31536.1"/>
    </source>
</evidence>
<sequence>MFSFAGERQKDGNAGVYLYNNKRFQAEKKTNSNGFIFSMRSNSVQFNL</sequence>
<gene>
    <name evidence="1" type="ORF">CHCC16736_0704</name>
</gene>
<reference evidence="1 2" key="1">
    <citation type="submission" date="2019-06" db="EMBL/GenBank/DDBJ databases">
        <title>Genome sequence analysis of &gt;100 Bacillus licheniformis strains suggests intrinsic resistance to this species.</title>
        <authorList>
            <person name="Wels M."/>
            <person name="Siezen R.J."/>
            <person name="Johansen E."/>
            <person name="Stuer-Lauridsen B."/>
            <person name="Bjerre K."/>
            <person name="Nielsen B.K.K."/>
        </authorList>
    </citation>
    <scope>NUCLEOTIDE SEQUENCE [LARGE SCALE GENOMIC DNA]</scope>
    <source>
        <strain evidence="1 2">BAC-16736</strain>
    </source>
</reference>
<dbReference type="EMBL" id="NILC01000010">
    <property type="protein sequence ID" value="TWL31536.1"/>
    <property type="molecule type" value="Genomic_DNA"/>
</dbReference>
<dbReference type="Proteomes" id="UP000435910">
    <property type="component" value="Unassembled WGS sequence"/>
</dbReference>